<dbReference type="NCBIfam" id="NF003191">
    <property type="entry name" value="PRK04164.1-2"/>
    <property type="match status" value="1"/>
</dbReference>
<feature type="domain" description="DUF2179" evidence="7">
    <location>
        <begin position="120"/>
        <end position="172"/>
    </location>
</feature>
<comment type="subcellular location">
    <subcellularLocation>
        <location evidence="1 6">Cell membrane</location>
        <topology evidence="1 6">Multi-pass membrane protein</topology>
    </subcellularLocation>
</comment>
<gene>
    <name evidence="9" type="ordered locus">Rmar_1082</name>
</gene>
<keyword evidence="10" id="KW-1185">Reference proteome</keyword>
<evidence type="ECO:0000313" key="10">
    <source>
        <dbReference type="Proteomes" id="UP000002221"/>
    </source>
</evidence>
<dbReference type="PANTHER" id="PTHR40060">
    <property type="entry name" value="UPF0316 PROTEIN YEBE"/>
    <property type="match status" value="1"/>
</dbReference>
<sequence length="206" mass="23377">MEAWFASPWGALLIFGLRIVDVSMSMIRMILAVRGYRGRAAVIGFFEVLVWLMAVGQALQHLHSIWHVLGYAAGFATGNYVGVWLEERFAIGLRVVRAIFRNGTERRGALAAQLLRERGFGVTEVQGRGREDVVEILDLIVERRHVPEVVQLLRQVDPNVFISIEEVRAIQGGYVRPGGRKLPFLTRLQTLSSRSRMLLGWLVRRR</sequence>
<dbReference type="HAMAP" id="MF_01515">
    <property type="entry name" value="UPF0316"/>
    <property type="match status" value="1"/>
</dbReference>
<dbReference type="AlphaFoldDB" id="D0MHL6"/>
<organism evidence="9 10">
    <name type="scientific">Rhodothermus marinus (strain ATCC 43812 / DSM 4252 / R-10)</name>
    <name type="common">Rhodothermus obamensis</name>
    <dbReference type="NCBI Taxonomy" id="518766"/>
    <lineage>
        <taxon>Bacteria</taxon>
        <taxon>Pseudomonadati</taxon>
        <taxon>Rhodothermota</taxon>
        <taxon>Rhodothermia</taxon>
        <taxon>Rhodothermales</taxon>
        <taxon>Rhodothermaceae</taxon>
        <taxon>Rhodothermus</taxon>
    </lineage>
</organism>
<dbReference type="InterPro" id="IPR022930">
    <property type="entry name" value="UPF0316"/>
</dbReference>
<dbReference type="eggNOG" id="COG4843">
    <property type="taxonomic scope" value="Bacteria"/>
</dbReference>
<dbReference type="Pfam" id="PF18955">
    <property type="entry name" value="DUF5698"/>
    <property type="match status" value="1"/>
</dbReference>
<dbReference type="RefSeq" id="WP_012843586.1">
    <property type="nucleotide sequence ID" value="NC_013501.1"/>
</dbReference>
<keyword evidence="4 6" id="KW-1133">Transmembrane helix</keyword>
<feature type="transmembrane region" description="Helical" evidence="6">
    <location>
        <begin position="65"/>
        <end position="85"/>
    </location>
</feature>
<keyword evidence="3 6" id="KW-0812">Transmembrane</keyword>
<feature type="domain" description="DUF5698" evidence="8">
    <location>
        <begin position="27"/>
        <end position="83"/>
    </location>
</feature>
<evidence type="ECO:0000256" key="4">
    <source>
        <dbReference type="ARBA" id="ARBA00022989"/>
    </source>
</evidence>
<dbReference type="CDD" id="cd16381">
    <property type="entry name" value="YitT_C_like_1"/>
    <property type="match status" value="1"/>
</dbReference>
<dbReference type="HOGENOM" id="CLU_106166_0_0_10"/>
<comment type="similarity">
    <text evidence="6">Belongs to the UPF0316 family.</text>
</comment>
<evidence type="ECO:0000256" key="3">
    <source>
        <dbReference type="ARBA" id="ARBA00022692"/>
    </source>
</evidence>
<dbReference type="Pfam" id="PF10035">
    <property type="entry name" value="DUF2179"/>
    <property type="match status" value="1"/>
</dbReference>
<reference evidence="9 10" key="1">
    <citation type="journal article" date="2009" name="Stand. Genomic Sci.">
        <title>Complete genome sequence of Rhodothermus marinus type strain (R-10).</title>
        <authorList>
            <person name="Nolan M."/>
            <person name="Tindall B.J."/>
            <person name="Pomrenke H."/>
            <person name="Lapidus A."/>
            <person name="Copeland A."/>
            <person name="Glavina Del Rio T."/>
            <person name="Lucas S."/>
            <person name="Chen F."/>
            <person name="Tice H."/>
            <person name="Cheng J.F."/>
            <person name="Saunders E."/>
            <person name="Han C."/>
            <person name="Bruce D."/>
            <person name="Goodwin L."/>
            <person name="Chain P."/>
            <person name="Pitluck S."/>
            <person name="Ovchinikova G."/>
            <person name="Pati A."/>
            <person name="Ivanova N."/>
            <person name="Mavromatis K."/>
            <person name="Chen A."/>
            <person name="Palaniappan K."/>
            <person name="Land M."/>
            <person name="Hauser L."/>
            <person name="Chang Y.J."/>
            <person name="Jeffries C.D."/>
            <person name="Brettin T."/>
            <person name="Goker M."/>
            <person name="Bristow J."/>
            <person name="Eisen J.A."/>
            <person name="Markowitz V."/>
            <person name="Hugenholtz P."/>
            <person name="Kyrpides N.C."/>
            <person name="Klenk H.P."/>
            <person name="Detter J.C."/>
        </authorList>
    </citation>
    <scope>NUCLEOTIDE SEQUENCE [LARGE SCALE GENOMIC DNA]</scope>
    <source>
        <strain evidence="10">ATCC 43812 / DSM 4252 / R-10</strain>
    </source>
</reference>
<dbReference type="KEGG" id="rmr:Rmar_1082"/>
<evidence type="ECO:0000313" key="9">
    <source>
        <dbReference type="EMBL" id="ACY47974.1"/>
    </source>
</evidence>
<dbReference type="OrthoDB" id="48231at2"/>
<dbReference type="GO" id="GO:0005886">
    <property type="term" value="C:plasma membrane"/>
    <property type="evidence" value="ECO:0007669"/>
    <property type="project" value="UniProtKB-SubCell"/>
</dbReference>
<evidence type="ECO:0000259" key="8">
    <source>
        <dbReference type="Pfam" id="PF18955"/>
    </source>
</evidence>
<name>D0MHL6_RHOM4</name>
<evidence type="ECO:0000256" key="5">
    <source>
        <dbReference type="ARBA" id="ARBA00023136"/>
    </source>
</evidence>
<proteinExistence type="inferred from homology"/>
<protein>
    <recommendedName>
        <fullName evidence="6">UPF0316 protein Rmar_1082</fullName>
    </recommendedName>
</protein>
<dbReference type="EMBL" id="CP001807">
    <property type="protein sequence ID" value="ACY47974.1"/>
    <property type="molecule type" value="Genomic_DNA"/>
</dbReference>
<evidence type="ECO:0000256" key="6">
    <source>
        <dbReference type="HAMAP-Rule" id="MF_01515"/>
    </source>
</evidence>
<feature type="transmembrane region" description="Helical" evidence="6">
    <location>
        <begin position="12"/>
        <end position="33"/>
    </location>
</feature>
<evidence type="ECO:0000256" key="2">
    <source>
        <dbReference type="ARBA" id="ARBA00022475"/>
    </source>
</evidence>
<accession>D0MHL6</accession>
<keyword evidence="2 6" id="KW-1003">Cell membrane</keyword>
<evidence type="ECO:0000259" key="7">
    <source>
        <dbReference type="Pfam" id="PF10035"/>
    </source>
</evidence>
<dbReference type="Proteomes" id="UP000002221">
    <property type="component" value="Chromosome"/>
</dbReference>
<keyword evidence="5 6" id="KW-0472">Membrane</keyword>
<evidence type="ECO:0000256" key="1">
    <source>
        <dbReference type="ARBA" id="ARBA00004651"/>
    </source>
</evidence>
<feature type="transmembrane region" description="Helical" evidence="6">
    <location>
        <begin position="40"/>
        <end position="59"/>
    </location>
</feature>
<dbReference type="InterPro" id="IPR019264">
    <property type="entry name" value="DUF2179"/>
</dbReference>
<dbReference type="PANTHER" id="PTHR40060:SF1">
    <property type="entry name" value="UPF0316 PROTEIN YEBE"/>
    <property type="match status" value="1"/>
</dbReference>
<dbReference type="InterPro" id="IPR044035">
    <property type="entry name" value="DUF5698"/>
</dbReference>